<name>A0A1Q5TXR0_9EURO</name>
<dbReference type="AlphaFoldDB" id="A0A1Q5TXR0"/>
<evidence type="ECO:0000256" key="1">
    <source>
        <dbReference type="SAM" id="MobiDB-lite"/>
    </source>
</evidence>
<sequence>MPEQDRQVKQREQWCDQCDPDWAAAESVIDSSDEDSNAEMQEVERSSPNSPSAHEVPVEAQHRYHHTNPVIAMSTTAALQSDSGLLSSPSR</sequence>
<protein>
    <submittedName>
        <fullName evidence="2">Uncharacterized protein</fullName>
    </submittedName>
</protein>
<gene>
    <name evidence="2" type="ORF">PENSUB_6745</name>
</gene>
<proteinExistence type="predicted"/>
<evidence type="ECO:0000313" key="3">
    <source>
        <dbReference type="Proteomes" id="UP000186955"/>
    </source>
</evidence>
<evidence type="ECO:0000313" key="2">
    <source>
        <dbReference type="EMBL" id="OKP05000.1"/>
    </source>
</evidence>
<accession>A0A1Q5TXR0</accession>
<keyword evidence="3" id="KW-1185">Reference proteome</keyword>
<organism evidence="2 3">
    <name type="scientific">Penicillium subrubescens</name>
    <dbReference type="NCBI Taxonomy" id="1316194"/>
    <lineage>
        <taxon>Eukaryota</taxon>
        <taxon>Fungi</taxon>
        <taxon>Dikarya</taxon>
        <taxon>Ascomycota</taxon>
        <taxon>Pezizomycotina</taxon>
        <taxon>Eurotiomycetes</taxon>
        <taxon>Eurotiomycetidae</taxon>
        <taxon>Eurotiales</taxon>
        <taxon>Aspergillaceae</taxon>
        <taxon>Penicillium</taxon>
    </lineage>
</organism>
<dbReference type="EMBL" id="MNBE01000607">
    <property type="protein sequence ID" value="OKP05000.1"/>
    <property type="molecule type" value="Genomic_DNA"/>
</dbReference>
<feature type="region of interest" description="Disordered" evidence="1">
    <location>
        <begin position="26"/>
        <end position="69"/>
    </location>
</feature>
<comment type="caution">
    <text evidence="2">The sequence shown here is derived from an EMBL/GenBank/DDBJ whole genome shotgun (WGS) entry which is preliminary data.</text>
</comment>
<reference evidence="2 3" key="1">
    <citation type="submission" date="2016-10" db="EMBL/GenBank/DDBJ databases">
        <title>Genome sequence of the ascomycete fungus Penicillium subrubescens.</title>
        <authorList>
            <person name="De Vries R.P."/>
            <person name="Peng M."/>
            <person name="Dilokpimol A."/>
            <person name="Hilden K."/>
            <person name="Makela M.R."/>
            <person name="Grigoriev I."/>
            <person name="Riley R."/>
            <person name="Granchi Z."/>
        </authorList>
    </citation>
    <scope>NUCLEOTIDE SEQUENCE [LARGE SCALE GENOMIC DNA]</scope>
    <source>
        <strain evidence="2 3">CBS 132785</strain>
    </source>
</reference>
<dbReference type="Proteomes" id="UP000186955">
    <property type="component" value="Unassembled WGS sequence"/>
</dbReference>